<comment type="subcellular location">
    <subcellularLocation>
        <location evidence="1">Cytoplasm</location>
    </subcellularLocation>
</comment>
<dbReference type="Ensembl" id="ENSPMET00000027451.1">
    <property type="protein sequence ID" value="ENSPMEP00000018362.1"/>
    <property type="gene ID" value="ENSPMEG00000021429.1"/>
</dbReference>
<evidence type="ECO:0000256" key="7">
    <source>
        <dbReference type="SAM" id="MobiDB-lite"/>
    </source>
</evidence>
<dbReference type="PANTHER" id="PTHR15708:SF10">
    <property type="entry name" value="PROTEIN MTSS 1"/>
    <property type="match status" value="1"/>
</dbReference>
<dbReference type="CDD" id="cd07643">
    <property type="entry name" value="I-BAR_IMD_MIM"/>
    <property type="match status" value="1"/>
</dbReference>
<evidence type="ECO:0000259" key="8">
    <source>
        <dbReference type="PROSITE" id="PS51338"/>
    </source>
</evidence>
<dbReference type="GO" id="GO:0032233">
    <property type="term" value="P:positive regulation of actin filament bundle assembly"/>
    <property type="evidence" value="ECO:0007669"/>
    <property type="project" value="TreeGrafter"/>
</dbReference>
<dbReference type="Gene3D" id="1.20.1270.60">
    <property type="entry name" value="Arfaptin homology (AH) domain/BAR domain"/>
    <property type="match status" value="1"/>
</dbReference>
<feature type="compositionally biased region" description="Low complexity" evidence="7">
    <location>
        <begin position="616"/>
        <end position="628"/>
    </location>
</feature>
<evidence type="ECO:0000256" key="6">
    <source>
        <dbReference type="ARBA" id="ARBA00061293"/>
    </source>
</evidence>
<feature type="compositionally biased region" description="Polar residues" evidence="7">
    <location>
        <begin position="315"/>
        <end position="345"/>
    </location>
</feature>
<dbReference type="GO" id="GO:0003779">
    <property type="term" value="F:actin binding"/>
    <property type="evidence" value="ECO:0007669"/>
    <property type="project" value="UniProtKB-KW"/>
</dbReference>
<dbReference type="GeneID" id="106919931"/>
<reference evidence="9" key="2">
    <citation type="submission" date="2025-09" db="UniProtKB">
        <authorList>
            <consortium name="Ensembl"/>
        </authorList>
    </citation>
    <scope>IDENTIFICATION</scope>
</reference>
<evidence type="ECO:0000313" key="9">
    <source>
        <dbReference type="Ensembl" id="ENSPMEP00000018362.1"/>
    </source>
</evidence>
<dbReference type="PROSITE" id="PS51338">
    <property type="entry name" value="IMD"/>
    <property type="match status" value="1"/>
</dbReference>
<keyword evidence="5" id="KW-0009">Actin-binding</keyword>
<sequence>METVMERECSALGGLFQTVIGDMKGSYPVWDDFISKATKLQTQLRTTVVAVAAFLDAFQKVADLATNSRGGTRDIGSALTRMCMRHRSIEAKLRQFSMVFLDCLINPLQEQMEEWKRVANTLDKDHAKEYKKARQEIKKRSSDTLKLQKKAKKADFFGRGDLQPQLDSAMQDVSDKYLLLEETEKQAVRRALVEERSRFCIFVSMLRPVVDEEMSMLGEITHLQTLTDDLKILTIDPHKLPASSEQVIVDLKGSECTWSYQTPPSSPSTTVSRKSSMCSSLNSVNSSDSRSSGSHCHSPTSHFRYRASSSSSSSVLPQQTPARLSSVSSHDSGFISQDAYQSKSPSPMPPDNLQSVNEESSSSSSSPSHPEPSSGQQQDWAKPGPYDQPMVNTLRRSKDRRDTTDPSSHQGSDVTTPVEDQQGIKGNHTVMSSKGEKEAHEELARALARGLQLDIHGSSRDSLQGSSGYSSQTNTPCCSEDTIPSQVSDCDCYSVGTDQEGEHQSDFDKSSTIPRNSDISQSYRRMFQSKRPASTAGLPSNHSAIITPGVATIRRTPSSKPNLRRPSGGLNLGPIPIKPPMIPVKTPTVPEHPGFPSRAEDGNTPRTPLSPPTTPLSPSSNGPLSPKSVAWGTQQPDEGSDPPTPPPQPGSRLTEWERRPLPELLEETEYCEMEDFLVTIRRGVKLKKTMSNDRSAPIIH</sequence>
<dbReference type="Proteomes" id="UP000261480">
    <property type="component" value="Unplaced"/>
</dbReference>
<protein>
    <recommendedName>
        <fullName evidence="8">IMD domain-containing protein</fullName>
    </recommendedName>
</protein>
<evidence type="ECO:0000256" key="3">
    <source>
        <dbReference type="ARBA" id="ARBA00022553"/>
    </source>
</evidence>
<dbReference type="InterPro" id="IPR027267">
    <property type="entry name" value="AH/BAR_dom_sf"/>
</dbReference>
<evidence type="ECO:0000256" key="4">
    <source>
        <dbReference type="ARBA" id="ARBA00023054"/>
    </source>
</evidence>
<accession>A0A3B3XTG6</accession>
<feature type="domain" description="IMD" evidence="8">
    <location>
        <begin position="1"/>
        <end position="254"/>
    </location>
</feature>
<keyword evidence="2" id="KW-0963">Cytoplasm</keyword>
<dbReference type="FunFam" id="1.20.1270.60:FF:000010">
    <property type="entry name" value="Metastasis suppressor 1, isoform CRA_e"/>
    <property type="match status" value="1"/>
</dbReference>
<proteinExistence type="inferred from homology"/>
<feature type="compositionally biased region" description="Low complexity" evidence="7">
    <location>
        <begin position="358"/>
        <end position="374"/>
    </location>
</feature>
<dbReference type="GO" id="GO:0034334">
    <property type="term" value="P:adherens junction maintenance"/>
    <property type="evidence" value="ECO:0007669"/>
    <property type="project" value="TreeGrafter"/>
</dbReference>
<evidence type="ECO:0000313" key="10">
    <source>
        <dbReference type="Proteomes" id="UP000261480"/>
    </source>
</evidence>
<dbReference type="SUPFAM" id="SSF103657">
    <property type="entry name" value="BAR/IMD domain-like"/>
    <property type="match status" value="1"/>
</dbReference>
<feature type="compositionally biased region" description="Basic and acidic residues" evidence="7">
    <location>
        <begin position="434"/>
        <end position="444"/>
    </location>
</feature>
<keyword evidence="4" id="KW-0175">Coiled coil</keyword>
<reference evidence="9" key="1">
    <citation type="submission" date="2025-08" db="UniProtKB">
        <authorList>
            <consortium name="Ensembl"/>
        </authorList>
    </citation>
    <scope>IDENTIFICATION</scope>
</reference>
<dbReference type="RefSeq" id="XP_014846080.1">
    <property type="nucleotide sequence ID" value="XM_014990594.1"/>
</dbReference>
<organism evidence="9 10">
    <name type="scientific">Poecilia mexicana</name>
    <dbReference type="NCBI Taxonomy" id="48701"/>
    <lineage>
        <taxon>Eukaryota</taxon>
        <taxon>Metazoa</taxon>
        <taxon>Chordata</taxon>
        <taxon>Craniata</taxon>
        <taxon>Vertebrata</taxon>
        <taxon>Euteleostomi</taxon>
        <taxon>Actinopterygii</taxon>
        <taxon>Neopterygii</taxon>
        <taxon>Teleostei</taxon>
        <taxon>Neoteleostei</taxon>
        <taxon>Acanthomorphata</taxon>
        <taxon>Ovalentaria</taxon>
        <taxon>Atherinomorphae</taxon>
        <taxon>Cyprinodontiformes</taxon>
        <taxon>Poeciliidae</taxon>
        <taxon>Poeciliinae</taxon>
        <taxon>Poecilia</taxon>
    </lineage>
</organism>
<evidence type="ECO:0000256" key="5">
    <source>
        <dbReference type="ARBA" id="ARBA00023203"/>
    </source>
</evidence>
<feature type="compositionally biased region" description="Basic and acidic residues" evidence="7">
    <location>
        <begin position="500"/>
        <end position="509"/>
    </location>
</feature>
<feature type="compositionally biased region" description="Polar residues" evidence="7">
    <location>
        <begin position="460"/>
        <end position="480"/>
    </location>
</feature>
<feature type="compositionally biased region" description="Polar residues" evidence="7">
    <location>
        <begin position="405"/>
        <end position="419"/>
    </location>
</feature>
<evidence type="ECO:0000256" key="1">
    <source>
        <dbReference type="ARBA" id="ARBA00004496"/>
    </source>
</evidence>
<dbReference type="Pfam" id="PF08397">
    <property type="entry name" value="IMD"/>
    <property type="match status" value="1"/>
</dbReference>
<dbReference type="GO" id="GO:0009898">
    <property type="term" value="C:cytoplasmic side of plasma membrane"/>
    <property type="evidence" value="ECO:0007669"/>
    <property type="project" value="TreeGrafter"/>
</dbReference>
<dbReference type="GO" id="GO:0015629">
    <property type="term" value="C:actin cytoskeleton"/>
    <property type="evidence" value="ECO:0007669"/>
    <property type="project" value="TreeGrafter"/>
</dbReference>
<dbReference type="InterPro" id="IPR030127">
    <property type="entry name" value="MTSS1/MTSS2"/>
</dbReference>
<keyword evidence="10" id="KW-1185">Reference proteome</keyword>
<feature type="compositionally biased region" description="Polar residues" evidence="7">
    <location>
        <begin position="510"/>
        <end position="523"/>
    </location>
</feature>
<dbReference type="InterPro" id="IPR013606">
    <property type="entry name" value="I-BAR_dom"/>
</dbReference>
<feature type="region of interest" description="Disordered" evidence="7">
    <location>
        <begin position="498"/>
        <end position="660"/>
    </location>
</feature>
<evidence type="ECO:0000256" key="2">
    <source>
        <dbReference type="ARBA" id="ARBA00022490"/>
    </source>
</evidence>
<comment type="similarity">
    <text evidence="6">Belongs to the MTSS family.</text>
</comment>
<feature type="compositionally biased region" description="Low complexity" evidence="7">
    <location>
        <begin position="259"/>
        <end position="301"/>
    </location>
</feature>
<dbReference type="GO" id="GO:0007009">
    <property type="term" value="P:plasma membrane organization"/>
    <property type="evidence" value="ECO:0007669"/>
    <property type="project" value="InterPro"/>
</dbReference>
<dbReference type="GO" id="GO:0005543">
    <property type="term" value="F:phospholipid binding"/>
    <property type="evidence" value="ECO:0007669"/>
    <property type="project" value="TreeGrafter"/>
</dbReference>
<feature type="region of interest" description="Disordered" evidence="7">
    <location>
        <begin position="457"/>
        <end position="480"/>
    </location>
</feature>
<dbReference type="PANTHER" id="PTHR15708">
    <property type="entry name" value="ACTIN BUNDLING/MISSING IN METASTASIS-RELATED"/>
    <property type="match status" value="1"/>
</dbReference>
<dbReference type="GO" id="GO:0005737">
    <property type="term" value="C:cytoplasm"/>
    <property type="evidence" value="ECO:0007669"/>
    <property type="project" value="UniProtKB-SubCell"/>
</dbReference>
<keyword evidence="3" id="KW-0597">Phosphoprotein</keyword>
<dbReference type="AlphaFoldDB" id="A0A3B3XTG6"/>
<name>A0A3B3XTG6_9TELE</name>
<feature type="region of interest" description="Disordered" evidence="7">
    <location>
        <begin position="259"/>
        <end position="445"/>
    </location>
</feature>